<protein>
    <submittedName>
        <fullName evidence="3">PH domain-containing protein</fullName>
    </submittedName>
</protein>
<gene>
    <name evidence="3" type="ORF">GA0070604_1217</name>
</gene>
<proteinExistence type="predicted"/>
<keyword evidence="1" id="KW-0472">Membrane</keyword>
<dbReference type="InterPro" id="IPR019692">
    <property type="entry name" value="CFP-6_PH"/>
</dbReference>
<organism evidence="3 4">
    <name type="scientific">Micromonospora eburnea</name>
    <dbReference type="NCBI Taxonomy" id="227316"/>
    <lineage>
        <taxon>Bacteria</taxon>
        <taxon>Bacillati</taxon>
        <taxon>Actinomycetota</taxon>
        <taxon>Actinomycetes</taxon>
        <taxon>Micromonosporales</taxon>
        <taxon>Micromonosporaceae</taxon>
        <taxon>Micromonospora</taxon>
    </lineage>
</organism>
<evidence type="ECO:0000313" key="4">
    <source>
        <dbReference type="Proteomes" id="UP000199696"/>
    </source>
</evidence>
<evidence type="ECO:0000313" key="3">
    <source>
        <dbReference type="EMBL" id="SCL46220.1"/>
    </source>
</evidence>
<sequence length="153" mass="16467">MIQVTCVPPVVPVAPAGNGPAPGCDHRGVSRPDTIRFRHNQAILVAAIVTFVGALPLATASLWFFWVLLIPLAVLIWAWRAGTDADSREVRVRALLGQRRIPWDRVAELAGDARGRGIARLDDGELLVLPAVRADDLPRLVSATGQELPGDTD</sequence>
<feature type="domain" description="Low molecular weight protein antigen 6 PH" evidence="2">
    <location>
        <begin position="80"/>
        <end position="150"/>
    </location>
</feature>
<accession>A0A1C6TWM9</accession>
<dbReference type="STRING" id="227316.GA0070604_1217"/>
<evidence type="ECO:0000259" key="2">
    <source>
        <dbReference type="Pfam" id="PF10756"/>
    </source>
</evidence>
<dbReference type="Pfam" id="PF10756">
    <property type="entry name" value="bPH_6"/>
    <property type="match status" value="1"/>
</dbReference>
<dbReference type="EMBL" id="FMHY01000002">
    <property type="protein sequence ID" value="SCL46220.1"/>
    <property type="molecule type" value="Genomic_DNA"/>
</dbReference>
<keyword evidence="1" id="KW-0812">Transmembrane</keyword>
<name>A0A1C6TWM9_9ACTN</name>
<keyword evidence="1" id="KW-1133">Transmembrane helix</keyword>
<dbReference type="Proteomes" id="UP000199696">
    <property type="component" value="Unassembled WGS sequence"/>
</dbReference>
<reference evidence="4" key="1">
    <citation type="submission" date="2016-06" db="EMBL/GenBank/DDBJ databases">
        <authorList>
            <person name="Varghese N."/>
            <person name="Submissions Spin"/>
        </authorList>
    </citation>
    <scope>NUCLEOTIDE SEQUENCE [LARGE SCALE GENOMIC DNA]</scope>
    <source>
        <strain evidence="4">DSM 44814</strain>
    </source>
</reference>
<dbReference type="AlphaFoldDB" id="A0A1C6TWM9"/>
<feature type="transmembrane region" description="Helical" evidence="1">
    <location>
        <begin position="40"/>
        <end position="57"/>
    </location>
</feature>
<evidence type="ECO:0000256" key="1">
    <source>
        <dbReference type="SAM" id="Phobius"/>
    </source>
</evidence>
<keyword evidence="4" id="KW-1185">Reference proteome</keyword>